<name>A0A437AP78_9MICR</name>
<feature type="chain" id="PRO_5019457160" evidence="2">
    <location>
        <begin position="22"/>
        <end position="364"/>
    </location>
</feature>
<dbReference type="OrthoDB" id="2196078at2759"/>
<accession>A0A437AP78</accession>
<feature type="coiled-coil region" evidence="1">
    <location>
        <begin position="142"/>
        <end position="196"/>
    </location>
</feature>
<evidence type="ECO:0000313" key="3">
    <source>
        <dbReference type="EMBL" id="RVD92994.1"/>
    </source>
</evidence>
<proteinExistence type="predicted"/>
<feature type="signal peptide" evidence="2">
    <location>
        <begin position="1"/>
        <end position="21"/>
    </location>
</feature>
<comment type="caution">
    <text evidence="3">The sequence shown here is derived from an EMBL/GenBank/DDBJ whole genome shotgun (WGS) entry which is preliminary data.</text>
</comment>
<feature type="coiled-coil region" evidence="1">
    <location>
        <begin position="225"/>
        <end position="252"/>
    </location>
</feature>
<dbReference type="VEuPathDB" id="MicrosporidiaDB:TUBRATIS_004850"/>
<organism evidence="3 4">
    <name type="scientific">Tubulinosema ratisbonensis</name>
    <dbReference type="NCBI Taxonomy" id="291195"/>
    <lineage>
        <taxon>Eukaryota</taxon>
        <taxon>Fungi</taxon>
        <taxon>Fungi incertae sedis</taxon>
        <taxon>Microsporidia</taxon>
        <taxon>Tubulinosematoidea</taxon>
        <taxon>Tubulinosematidae</taxon>
        <taxon>Tubulinosema</taxon>
    </lineage>
</organism>
<keyword evidence="1" id="KW-0175">Coiled coil</keyword>
<dbReference type="SMR" id="A0A437AP78"/>
<evidence type="ECO:0000313" key="4">
    <source>
        <dbReference type="Proteomes" id="UP000282876"/>
    </source>
</evidence>
<dbReference type="STRING" id="291195.A0A437AP78"/>
<reference evidence="3 4" key="1">
    <citation type="submission" date="2018-10" db="EMBL/GenBank/DDBJ databases">
        <title>Draft genome sequence of the microsporidian Tubulinosema ratisbonensis.</title>
        <authorList>
            <person name="Polonais V."/>
            <person name="Peyretaillade E."/>
            <person name="Niehus S."/>
            <person name="Wawrzyniak I."/>
            <person name="Franchet A."/>
            <person name="Gaspin C."/>
            <person name="Reichstadt M."/>
            <person name="Belser C."/>
            <person name="Labadie K."/>
            <person name="Delbac F."/>
            <person name="Ferrandon D."/>
        </authorList>
    </citation>
    <scope>NUCLEOTIDE SEQUENCE [LARGE SCALE GENOMIC DNA]</scope>
    <source>
        <strain evidence="3 4">Franzen</strain>
    </source>
</reference>
<evidence type="ECO:0000256" key="2">
    <source>
        <dbReference type="SAM" id="SignalP"/>
    </source>
</evidence>
<keyword evidence="4" id="KW-1185">Reference proteome</keyword>
<gene>
    <name evidence="3" type="ORF">TUBRATIS_004850</name>
</gene>
<evidence type="ECO:0000256" key="1">
    <source>
        <dbReference type="SAM" id="Coils"/>
    </source>
</evidence>
<dbReference type="Proteomes" id="UP000282876">
    <property type="component" value="Unassembled WGS sequence"/>
</dbReference>
<dbReference type="AlphaFoldDB" id="A0A437AP78"/>
<dbReference type="EMBL" id="RCSS01000107">
    <property type="protein sequence ID" value="RVD92994.1"/>
    <property type="molecule type" value="Genomic_DNA"/>
</dbReference>
<sequence>MYIRIIYIVPLILCSSWSASSGSGGGGSGGFNSSAFGNDASGSLGSGGLESAAFGNTNFGSLGSGYRNFEGYNPSGADLENGVHASGVGSHRGDAGASNVLVARDVVHHGDGSIYVQRAGDSNGMNGVGTMDPQGIHNAINKAKLDQHAANLAKKALELKQKELEKEIANEKIQARNDQIKLLQDLDKQAAILEQQKPEVLGKKAIPVVNFTEDSYPLRHHIKMINQKMKAIKEAEARTIKAQAELTKLDDITDKFKFDNARVASPKILNNFLQVGGVKPLELDIPVLGSQGSFYIKGNAGHGSHSQGNHVGDNIIEGDDHAHYNDHGYHVPGAGLSGSYGDNLHSGSYGDFYKEAYPYTMYAQ</sequence>
<protein>
    <submittedName>
        <fullName evidence="3">Uncharacterized protein</fullName>
    </submittedName>
</protein>
<keyword evidence="2" id="KW-0732">Signal</keyword>